<feature type="region of interest" description="Disordered" evidence="1">
    <location>
        <begin position="162"/>
        <end position="206"/>
    </location>
</feature>
<dbReference type="OrthoDB" id="691673at2759"/>
<feature type="domain" description="Myb/SANT-like DNA-binding" evidence="2">
    <location>
        <begin position="16"/>
        <end position="107"/>
    </location>
</feature>
<dbReference type="GO" id="GO:0016604">
    <property type="term" value="C:nuclear body"/>
    <property type="evidence" value="ECO:0007669"/>
    <property type="project" value="TreeGrafter"/>
</dbReference>
<dbReference type="InterPro" id="IPR044822">
    <property type="entry name" value="Myb_DNA-bind_4"/>
</dbReference>
<evidence type="ECO:0000313" key="3">
    <source>
        <dbReference type="EMBL" id="CAG9864918.1"/>
    </source>
</evidence>
<organism evidence="3 4">
    <name type="scientific">Phyllotreta striolata</name>
    <name type="common">Striped flea beetle</name>
    <name type="synonym">Crioceris striolata</name>
    <dbReference type="NCBI Taxonomy" id="444603"/>
    <lineage>
        <taxon>Eukaryota</taxon>
        <taxon>Metazoa</taxon>
        <taxon>Ecdysozoa</taxon>
        <taxon>Arthropoda</taxon>
        <taxon>Hexapoda</taxon>
        <taxon>Insecta</taxon>
        <taxon>Pterygota</taxon>
        <taxon>Neoptera</taxon>
        <taxon>Endopterygota</taxon>
        <taxon>Coleoptera</taxon>
        <taxon>Polyphaga</taxon>
        <taxon>Cucujiformia</taxon>
        <taxon>Chrysomeloidea</taxon>
        <taxon>Chrysomelidae</taxon>
        <taxon>Galerucinae</taxon>
        <taxon>Alticini</taxon>
        <taxon>Phyllotreta</taxon>
    </lineage>
</organism>
<dbReference type="EMBL" id="OU900102">
    <property type="protein sequence ID" value="CAG9864918.1"/>
    <property type="molecule type" value="Genomic_DNA"/>
</dbReference>
<keyword evidence="4" id="KW-1185">Reference proteome</keyword>
<feature type="compositionally biased region" description="Basic and acidic residues" evidence="1">
    <location>
        <begin position="326"/>
        <end position="345"/>
    </location>
</feature>
<protein>
    <recommendedName>
        <fullName evidence="2">Myb/SANT-like DNA-binding domain-containing protein</fullName>
    </recommendedName>
</protein>
<dbReference type="PANTHER" id="PTHR22666">
    <property type="entry name" value="MYB_SANT-LIKE DNA-BINDING DOMAIN-CONTAINING PROTEIN 1"/>
    <property type="match status" value="1"/>
</dbReference>
<dbReference type="Pfam" id="PF13837">
    <property type="entry name" value="Myb_DNA-bind_4"/>
    <property type="match status" value="1"/>
</dbReference>
<evidence type="ECO:0000259" key="2">
    <source>
        <dbReference type="Pfam" id="PF13837"/>
    </source>
</evidence>
<reference evidence="3" key="1">
    <citation type="submission" date="2022-01" db="EMBL/GenBank/DDBJ databases">
        <authorList>
            <person name="King R."/>
        </authorList>
    </citation>
    <scope>NUCLEOTIDE SEQUENCE</scope>
</reference>
<sequence>MDSQPLRVLQKKRTTNFREDETKLLIQLWGSPQIQNKLYLTHRKAPVMRLLAANMQHRGFYRTPDEIKTRLRNLKCLYHRIKRSMQTGVGRGTVDPDWPHYKAMDDILSKKNPNRPQDIYKEGNIFEGPRCEDIKQELMEEEIDINDDMESYSTNSVGSEVDAEFEEEPHQLPPLTPAPQIHPEKQKDDNEPIKIAPKPMPNQTKVATSTGNIQIPLGTTIKQNTVGGTSSIPFPLLILNGMPNQNAQLNQQKKDDKTPGKQQDVSLLLKSLIDIQEETLKVEKERLEIEKQQLEFHKLVGAQLLTLLPIFGGLVQKLPFPNNNEEEAKNENEGEPRNGKKRKYSDGELDILKDSKILRNVLEEGIKKYMLGDRETMTECRIKIEPDCDDV</sequence>
<evidence type="ECO:0000313" key="4">
    <source>
        <dbReference type="Proteomes" id="UP001153712"/>
    </source>
</evidence>
<dbReference type="PANTHER" id="PTHR22666:SF3">
    <property type="entry name" value="MYB_SANT-LIKE DNA-BINDING DOMAIN-CONTAINING PROTEIN 1"/>
    <property type="match status" value="1"/>
</dbReference>
<dbReference type="GO" id="GO:0045893">
    <property type="term" value="P:positive regulation of DNA-templated transcription"/>
    <property type="evidence" value="ECO:0007669"/>
    <property type="project" value="TreeGrafter"/>
</dbReference>
<name>A0A9N9U0G2_PHYSR</name>
<feature type="compositionally biased region" description="Basic and acidic residues" evidence="1">
    <location>
        <begin position="182"/>
        <end position="192"/>
    </location>
</feature>
<evidence type="ECO:0000256" key="1">
    <source>
        <dbReference type="SAM" id="MobiDB-lite"/>
    </source>
</evidence>
<gene>
    <name evidence="3" type="ORF">PHYEVI_LOCUS11165</name>
</gene>
<accession>A0A9N9U0G2</accession>
<dbReference type="Proteomes" id="UP001153712">
    <property type="component" value="Chromosome 9"/>
</dbReference>
<dbReference type="Gene3D" id="1.10.10.60">
    <property type="entry name" value="Homeodomain-like"/>
    <property type="match status" value="1"/>
</dbReference>
<feature type="region of interest" description="Disordered" evidence="1">
    <location>
        <begin position="321"/>
        <end position="345"/>
    </location>
</feature>
<proteinExistence type="predicted"/>
<dbReference type="AlphaFoldDB" id="A0A9N9U0G2"/>
<dbReference type="InterPro" id="IPR026095">
    <property type="entry name" value="Myb/SANT-like_DNA-bd_dom_prot"/>
</dbReference>